<dbReference type="InterPro" id="IPR014017">
    <property type="entry name" value="DNA_helicase_UvrD-like_C"/>
</dbReference>
<dbReference type="PANTHER" id="PTHR11070:SF2">
    <property type="entry name" value="ATP-DEPENDENT DNA HELICASE SRS2"/>
    <property type="match status" value="1"/>
</dbReference>
<dbReference type="Gene3D" id="3.40.50.300">
    <property type="entry name" value="P-loop containing nucleotide triphosphate hydrolases"/>
    <property type="match status" value="2"/>
</dbReference>
<dbReference type="Proteomes" id="UP000637074">
    <property type="component" value="Unassembled WGS sequence"/>
</dbReference>
<proteinExistence type="inferred from homology"/>
<dbReference type="InterPro" id="IPR027417">
    <property type="entry name" value="P-loop_NTPase"/>
</dbReference>
<comment type="caution">
    <text evidence="14">The sequence shown here is derived from an EMBL/GenBank/DDBJ whole genome shotgun (WGS) entry which is preliminary data.</text>
</comment>
<dbReference type="Gene3D" id="1.10.486.10">
    <property type="entry name" value="PCRA, domain 4"/>
    <property type="match status" value="1"/>
</dbReference>
<keyword evidence="3 11" id="KW-0378">Hydrolase</keyword>
<dbReference type="EC" id="5.6.2.4" evidence="9"/>
<keyword evidence="7" id="KW-0413">Isomerase</keyword>
<dbReference type="EMBL" id="BNDS01000014">
    <property type="protein sequence ID" value="GHH99693.1"/>
    <property type="molecule type" value="Genomic_DNA"/>
</dbReference>
<organism evidence="14 15">
    <name type="scientific">Neobacillus kokaensis</name>
    <dbReference type="NCBI Taxonomy" id="2759023"/>
    <lineage>
        <taxon>Bacteria</taxon>
        <taxon>Bacillati</taxon>
        <taxon>Bacillota</taxon>
        <taxon>Bacilli</taxon>
        <taxon>Bacillales</taxon>
        <taxon>Bacillaceae</taxon>
        <taxon>Neobacillus</taxon>
    </lineage>
</organism>
<comment type="catalytic activity">
    <reaction evidence="8">
        <text>Couples ATP hydrolysis with the unwinding of duplex DNA by translocating in the 3'-5' direction.</text>
        <dbReference type="EC" id="5.6.2.4"/>
    </reaction>
</comment>
<keyword evidence="5 11" id="KW-0067">ATP-binding</keyword>
<evidence type="ECO:0000313" key="14">
    <source>
        <dbReference type="EMBL" id="GHH99693.1"/>
    </source>
</evidence>
<evidence type="ECO:0000313" key="15">
    <source>
        <dbReference type="Proteomes" id="UP000637074"/>
    </source>
</evidence>
<evidence type="ECO:0000256" key="8">
    <source>
        <dbReference type="ARBA" id="ARBA00034617"/>
    </source>
</evidence>
<dbReference type="RefSeq" id="WP_223282745.1">
    <property type="nucleotide sequence ID" value="NZ_BNDS01000014.1"/>
</dbReference>
<evidence type="ECO:0000259" key="12">
    <source>
        <dbReference type="PROSITE" id="PS51198"/>
    </source>
</evidence>
<evidence type="ECO:0000256" key="5">
    <source>
        <dbReference type="ARBA" id="ARBA00022840"/>
    </source>
</evidence>
<sequence>MNDPFKTELSKLTPVQMQAVNWNEGPLVVIAGPGSGKTRVLTYRIARILKESINENFRILGLTFTNKAADEMRVRLNELVPDMNKRLYLGTFHSFCAEVLRNHGSHVGVNPNFTIYSDSKDLDEIIKDVKMELESNEEIGSIGTTNLLPVIQYLQKNLIESGAPLDKLITNPNLRNAVEKIYIGYINKLNSLNALDFESLIFRTYLLFKKYPFIANHYRKIYSYISIDEFQDTNYAQFQMIKQLTKSKFRNLFIVADDDQLIYQWNGASNKRIHEFKEEYEADIIQLPDNFRCPSTVVTLANNLIAHNKGRLDNKKPLHAMKEIEDNSEVIRLKNFLSFDDEMQWIVKDLESRVSRENSSTFAVIARSNKLLLKVYEELKKKDIPTVISKRKNEFESPQISWMHSLLRLANKRNDKKFLNEVINTFEYFTRYEIDIEEVIAWSEARDGDYLKGYYNCISSLDFSNTYLQSLNLNLIEGKSFITFIEDTLQWLNTDIYINQMEEEHKELFYDEFEVWKQLMSSFYYKYGYNNVTLSTFLQELDLSSKQKEPDVGYVQCLTIHSAKGKEFDHVYILGLVEDELPSFASKKKGEISIEMEEERRNCFVAITRTLSTLTLTYAIRYNGWPKQPSRFLYEMGILE</sequence>
<evidence type="ECO:0000256" key="4">
    <source>
        <dbReference type="ARBA" id="ARBA00022806"/>
    </source>
</evidence>
<evidence type="ECO:0000256" key="10">
    <source>
        <dbReference type="ARBA" id="ARBA00048988"/>
    </source>
</evidence>
<dbReference type="SUPFAM" id="SSF52540">
    <property type="entry name" value="P-loop containing nucleoside triphosphate hydrolases"/>
    <property type="match status" value="1"/>
</dbReference>
<dbReference type="GO" id="GO:0004386">
    <property type="term" value="F:helicase activity"/>
    <property type="evidence" value="ECO:0007669"/>
    <property type="project" value="UniProtKB-KW"/>
</dbReference>
<dbReference type="InterPro" id="IPR013986">
    <property type="entry name" value="DExx_box_DNA_helicase_dom_sf"/>
</dbReference>
<comment type="catalytic activity">
    <reaction evidence="10">
        <text>ATP + H2O = ADP + phosphate + H(+)</text>
        <dbReference type="Rhea" id="RHEA:13065"/>
        <dbReference type="ChEBI" id="CHEBI:15377"/>
        <dbReference type="ChEBI" id="CHEBI:15378"/>
        <dbReference type="ChEBI" id="CHEBI:30616"/>
        <dbReference type="ChEBI" id="CHEBI:43474"/>
        <dbReference type="ChEBI" id="CHEBI:456216"/>
        <dbReference type="EC" id="5.6.2.4"/>
    </reaction>
</comment>
<evidence type="ECO:0000256" key="3">
    <source>
        <dbReference type="ARBA" id="ARBA00022801"/>
    </source>
</evidence>
<name>A0ABQ3N844_9BACI</name>
<comment type="similarity">
    <text evidence="1">Belongs to the helicase family. UvrD subfamily.</text>
</comment>
<evidence type="ECO:0000256" key="2">
    <source>
        <dbReference type="ARBA" id="ARBA00022741"/>
    </source>
</evidence>
<dbReference type="Pfam" id="PF13361">
    <property type="entry name" value="UvrD_C"/>
    <property type="match status" value="1"/>
</dbReference>
<keyword evidence="2 11" id="KW-0547">Nucleotide-binding</keyword>
<dbReference type="Gene3D" id="1.10.10.160">
    <property type="match status" value="1"/>
</dbReference>
<keyword evidence="15" id="KW-1185">Reference proteome</keyword>
<evidence type="ECO:0000256" key="6">
    <source>
        <dbReference type="ARBA" id="ARBA00023125"/>
    </source>
</evidence>
<feature type="binding site" evidence="11">
    <location>
        <begin position="31"/>
        <end position="38"/>
    </location>
    <ligand>
        <name>ATP</name>
        <dbReference type="ChEBI" id="CHEBI:30616"/>
    </ligand>
</feature>
<gene>
    <name evidence="14" type="primary">pcrA_1</name>
    <name evidence="14" type="ORF">AM1BK_32360</name>
</gene>
<dbReference type="PANTHER" id="PTHR11070">
    <property type="entry name" value="UVRD / RECB / PCRA DNA HELICASE FAMILY MEMBER"/>
    <property type="match status" value="1"/>
</dbReference>
<reference evidence="14 15" key="1">
    <citation type="journal article" date="2022" name="Int. J. Syst. Evol. Microbiol.">
        <title>Neobacillus kokaensis sp. nov., isolated from soil.</title>
        <authorList>
            <person name="Yuki K."/>
            <person name="Matsubara H."/>
            <person name="Yamaguchi S."/>
        </authorList>
    </citation>
    <scope>NUCLEOTIDE SEQUENCE [LARGE SCALE GENOMIC DNA]</scope>
    <source>
        <strain evidence="14 15">LOB 377</strain>
    </source>
</reference>
<dbReference type="InterPro" id="IPR000212">
    <property type="entry name" value="DNA_helicase_UvrD/REP"/>
</dbReference>
<feature type="domain" description="UvrD-like helicase C-terminal" evidence="13">
    <location>
        <begin position="295"/>
        <end position="565"/>
    </location>
</feature>
<dbReference type="Pfam" id="PF00580">
    <property type="entry name" value="UvrD-helicase"/>
    <property type="match status" value="1"/>
</dbReference>
<evidence type="ECO:0000259" key="13">
    <source>
        <dbReference type="PROSITE" id="PS51217"/>
    </source>
</evidence>
<evidence type="ECO:0000256" key="7">
    <source>
        <dbReference type="ARBA" id="ARBA00023235"/>
    </source>
</evidence>
<dbReference type="CDD" id="cd17932">
    <property type="entry name" value="DEXQc_UvrD"/>
    <property type="match status" value="1"/>
</dbReference>
<keyword evidence="6" id="KW-0238">DNA-binding</keyword>
<dbReference type="InterPro" id="IPR014016">
    <property type="entry name" value="UvrD-like_ATP-bd"/>
</dbReference>
<evidence type="ECO:0000256" key="1">
    <source>
        <dbReference type="ARBA" id="ARBA00009922"/>
    </source>
</evidence>
<protein>
    <recommendedName>
        <fullName evidence="9">DNA 3'-5' helicase</fullName>
        <ecNumber evidence="9">5.6.2.4</ecNumber>
    </recommendedName>
</protein>
<evidence type="ECO:0000256" key="9">
    <source>
        <dbReference type="ARBA" id="ARBA00034808"/>
    </source>
</evidence>
<dbReference type="PROSITE" id="PS51217">
    <property type="entry name" value="UVRD_HELICASE_CTER"/>
    <property type="match status" value="1"/>
</dbReference>
<dbReference type="PROSITE" id="PS51198">
    <property type="entry name" value="UVRD_HELICASE_ATP_BIND"/>
    <property type="match status" value="1"/>
</dbReference>
<accession>A0ABQ3N844</accession>
<feature type="domain" description="UvrD-like helicase ATP-binding" evidence="12">
    <location>
        <begin position="10"/>
        <end position="294"/>
    </location>
</feature>
<evidence type="ECO:0000256" key="11">
    <source>
        <dbReference type="PROSITE-ProRule" id="PRU00560"/>
    </source>
</evidence>
<keyword evidence="4 11" id="KW-0347">Helicase</keyword>